<dbReference type="Proteomes" id="UP001152795">
    <property type="component" value="Unassembled WGS sequence"/>
</dbReference>
<evidence type="ECO:0000313" key="2">
    <source>
        <dbReference type="Proteomes" id="UP001152795"/>
    </source>
</evidence>
<dbReference type="OrthoDB" id="5282002at2759"/>
<reference evidence="1" key="1">
    <citation type="submission" date="2020-04" db="EMBL/GenBank/DDBJ databases">
        <authorList>
            <person name="Alioto T."/>
            <person name="Alioto T."/>
            <person name="Gomez Garrido J."/>
        </authorList>
    </citation>
    <scope>NUCLEOTIDE SEQUENCE</scope>
    <source>
        <strain evidence="1">A484AB</strain>
    </source>
</reference>
<accession>A0A6S7IML3</accession>
<keyword evidence="2" id="KW-1185">Reference proteome</keyword>
<proteinExistence type="predicted"/>
<name>A0A6S7IML3_PARCT</name>
<sequence length="320" mass="37362">MARPAGCRYIKHSKAAMNADSGSFVGKINYYTCIPQEHVRTAQKYMEDGIFQRTQNCSYAENPTLTGPHYLIKNGPFTYCCPSYVFPFIGWDYAEVKKFKHTKSLVIMYGNYIESKLDSFKEKLSSKQVSFDIILGDCMKIEEFPNKEMTYDRILTSNLMDYILLPELLRICYGKLNRDNPYATLITESLNWVDFCPDADVSMMSFTTPAQTTHFSRIVMQDTNNPVFANDGGTTFREYLDNSRELEDYLRALFYVYHKRQETSNSSKLPILKELGNEFQLRLRDGFRNENRIVFFKQAVNRRRVTMITGLERYMEWVAT</sequence>
<evidence type="ECO:0000313" key="1">
    <source>
        <dbReference type="EMBL" id="CAB4018926.1"/>
    </source>
</evidence>
<gene>
    <name evidence="1" type="ORF">PACLA_8A010884</name>
</gene>
<protein>
    <submittedName>
        <fullName evidence="1">Uncharacterized protein</fullName>
    </submittedName>
</protein>
<comment type="caution">
    <text evidence="1">The sequence shown here is derived from an EMBL/GenBank/DDBJ whole genome shotgun (WGS) entry which is preliminary data.</text>
</comment>
<dbReference type="EMBL" id="CACRXK020010223">
    <property type="protein sequence ID" value="CAB4018926.1"/>
    <property type="molecule type" value="Genomic_DNA"/>
</dbReference>
<dbReference type="AlphaFoldDB" id="A0A6S7IML3"/>
<organism evidence="1 2">
    <name type="scientific">Paramuricea clavata</name>
    <name type="common">Red gorgonian</name>
    <name type="synonym">Violescent sea-whip</name>
    <dbReference type="NCBI Taxonomy" id="317549"/>
    <lineage>
        <taxon>Eukaryota</taxon>
        <taxon>Metazoa</taxon>
        <taxon>Cnidaria</taxon>
        <taxon>Anthozoa</taxon>
        <taxon>Octocorallia</taxon>
        <taxon>Malacalcyonacea</taxon>
        <taxon>Plexauridae</taxon>
        <taxon>Paramuricea</taxon>
    </lineage>
</organism>